<feature type="active site" evidence="2">
    <location>
        <position position="126"/>
    </location>
</feature>
<keyword evidence="3" id="KW-0694">RNA-binding</keyword>
<dbReference type="PANTHER" id="PTHR21600">
    <property type="entry name" value="MITOCHONDRIAL RNA PSEUDOURIDINE SYNTHASE"/>
    <property type="match status" value="1"/>
</dbReference>
<dbReference type="InterPro" id="IPR050188">
    <property type="entry name" value="RluA_PseudoU_synthase"/>
</dbReference>
<organism evidence="6 7">
    <name type="scientific">SAR324 cluster bacterium</name>
    <dbReference type="NCBI Taxonomy" id="2024889"/>
    <lineage>
        <taxon>Bacteria</taxon>
        <taxon>Deltaproteobacteria</taxon>
        <taxon>SAR324 cluster</taxon>
    </lineage>
</organism>
<evidence type="ECO:0000256" key="4">
    <source>
        <dbReference type="RuleBase" id="RU362028"/>
    </source>
</evidence>
<dbReference type="EC" id="5.4.99.-" evidence="4"/>
<dbReference type="Gene3D" id="3.30.2350.10">
    <property type="entry name" value="Pseudouridine synthase"/>
    <property type="match status" value="1"/>
</dbReference>
<dbReference type="EMBL" id="NVSR01000139">
    <property type="protein sequence ID" value="PCI23658.1"/>
    <property type="molecule type" value="Genomic_DNA"/>
</dbReference>
<evidence type="ECO:0000256" key="3">
    <source>
        <dbReference type="PROSITE-ProRule" id="PRU00182"/>
    </source>
</evidence>
<dbReference type="InterPro" id="IPR006224">
    <property type="entry name" value="PsdUridine_synth_RluA-like_CS"/>
</dbReference>
<keyword evidence="4" id="KW-0413">Isomerase</keyword>
<evidence type="ECO:0000256" key="2">
    <source>
        <dbReference type="PIRSR" id="PIRSR606225-1"/>
    </source>
</evidence>
<dbReference type="NCBIfam" id="TIGR00005">
    <property type="entry name" value="rluA_subfam"/>
    <property type="match status" value="1"/>
</dbReference>
<name>A0A2A4SQX5_9DELT</name>
<comment type="function">
    <text evidence="4">Responsible for synthesis of pseudouridine from uracil.</text>
</comment>
<dbReference type="GO" id="GO:0009982">
    <property type="term" value="F:pseudouridine synthase activity"/>
    <property type="evidence" value="ECO:0007669"/>
    <property type="project" value="InterPro"/>
</dbReference>
<proteinExistence type="inferred from homology"/>
<dbReference type="PANTHER" id="PTHR21600:SF87">
    <property type="entry name" value="RNA PSEUDOURIDYLATE SYNTHASE DOMAIN-CONTAINING PROTEIN 1"/>
    <property type="match status" value="1"/>
</dbReference>
<dbReference type="PROSITE" id="PS01129">
    <property type="entry name" value="PSI_RLU"/>
    <property type="match status" value="1"/>
</dbReference>
<comment type="catalytic activity">
    <reaction evidence="4">
        <text>a uridine in RNA = a pseudouridine in RNA</text>
        <dbReference type="Rhea" id="RHEA:48348"/>
        <dbReference type="Rhea" id="RHEA-COMP:12068"/>
        <dbReference type="Rhea" id="RHEA-COMP:12069"/>
        <dbReference type="ChEBI" id="CHEBI:65314"/>
        <dbReference type="ChEBI" id="CHEBI:65315"/>
    </reaction>
</comment>
<feature type="domain" description="Pseudouridine synthase RsuA/RluA-like" evidence="5">
    <location>
        <begin position="84"/>
        <end position="233"/>
    </location>
</feature>
<dbReference type="InterPro" id="IPR020103">
    <property type="entry name" value="PsdUridine_synth_cat_dom_sf"/>
</dbReference>
<dbReference type="GO" id="GO:0140098">
    <property type="term" value="F:catalytic activity, acting on RNA"/>
    <property type="evidence" value="ECO:0007669"/>
    <property type="project" value="UniProtKB-ARBA"/>
</dbReference>
<evidence type="ECO:0000256" key="1">
    <source>
        <dbReference type="ARBA" id="ARBA00010876"/>
    </source>
</evidence>
<dbReference type="Proteomes" id="UP000218113">
    <property type="component" value="Unassembled WGS sequence"/>
</dbReference>
<sequence>MQKFKYIRHKESERLIDFLVQRFTYRQREGWIQKISSGAIKVNGEQVDPDWILVNRDIVSYIRPRSEEPKIDTRYNILYVDDLIVVVEKNGNIPISESGKYYQNTLLNILKEGEGFPELYAVHRLDKETSGVLLIARTKEVATQLGKQFFQRIPEKEYHAILRGEFREPEILTEAPIKKVKKDGNRVGIRQEVTPEGKPSKTLFIAKRVQQGLTLAKVKLFTGRTHQIRCHAEYAGFPILGDKLYGQTDETFVQIMKGEREPVYEPYGRIERQLLHASYLSFFHPKTGRKMRFHSDYRSEFLQYACLKNLVVE</sequence>
<dbReference type="GO" id="GO:0000455">
    <property type="term" value="P:enzyme-directed rRNA pseudouridine synthesis"/>
    <property type="evidence" value="ECO:0007669"/>
    <property type="project" value="TreeGrafter"/>
</dbReference>
<protein>
    <recommendedName>
        <fullName evidence="4">Pseudouridine synthase</fullName>
        <ecNumber evidence="4">5.4.99.-</ecNumber>
    </recommendedName>
</protein>
<comment type="similarity">
    <text evidence="1 4">Belongs to the pseudouridine synthase RluA family.</text>
</comment>
<dbReference type="CDD" id="cd02869">
    <property type="entry name" value="PseudoU_synth_RluA_like"/>
    <property type="match status" value="1"/>
</dbReference>
<dbReference type="InterPro" id="IPR006225">
    <property type="entry name" value="PsdUridine_synth_RluC/D"/>
</dbReference>
<dbReference type="InterPro" id="IPR006145">
    <property type="entry name" value="PsdUridine_synth_RsuA/RluA"/>
</dbReference>
<reference evidence="7" key="1">
    <citation type="submission" date="2017-08" db="EMBL/GenBank/DDBJ databases">
        <title>A dynamic microbial community with high functional redundancy inhabits the cold, oxic subseafloor aquifer.</title>
        <authorList>
            <person name="Tully B.J."/>
            <person name="Wheat C.G."/>
            <person name="Glazer B.T."/>
            <person name="Huber J.A."/>
        </authorList>
    </citation>
    <scope>NUCLEOTIDE SEQUENCE [LARGE SCALE GENOMIC DNA]</scope>
</reference>
<evidence type="ECO:0000259" key="5">
    <source>
        <dbReference type="Pfam" id="PF00849"/>
    </source>
</evidence>
<evidence type="ECO:0000313" key="7">
    <source>
        <dbReference type="Proteomes" id="UP000218113"/>
    </source>
</evidence>
<accession>A0A2A4SQX5</accession>
<dbReference type="SUPFAM" id="SSF55120">
    <property type="entry name" value="Pseudouridine synthase"/>
    <property type="match status" value="1"/>
</dbReference>
<dbReference type="GO" id="GO:0003723">
    <property type="term" value="F:RNA binding"/>
    <property type="evidence" value="ECO:0007669"/>
    <property type="project" value="UniProtKB-KW"/>
</dbReference>
<comment type="caution">
    <text evidence="6">The sequence shown here is derived from an EMBL/GenBank/DDBJ whole genome shotgun (WGS) entry which is preliminary data.</text>
</comment>
<dbReference type="Pfam" id="PF00849">
    <property type="entry name" value="PseudoU_synth_2"/>
    <property type="match status" value="1"/>
</dbReference>
<dbReference type="AlphaFoldDB" id="A0A2A4SQX5"/>
<evidence type="ECO:0000313" key="6">
    <source>
        <dbReference type="EMBL" id="PCI23658.1"/>
    </source>
</evidence>
<dbReference type="PROSITE" id="PS50889">
    <property type="entry name" value="S4"/>
    <property type="match status" value="1"/>
</dbReference>
<gene>
    <name evidence="6" type="ORF">COB67_12600</name>
</gene>